<accession>A0ACC5R6F8</accession>
<dbReference type="Proteomes" id="UP000616151">
    <property type="component" value="Unassembled WGS sequence"/>
</dbReference>
<evidence type="ECO:0000313" key="1">
    <source>
        <dbReference type="EMBL" id="MBK1868256.1"/>
    </source>
</evidence>
<organism evidence="1 2">
    <name type="scientific">Taklimakanibacter albus</name>
    <dbReference type="NCBI Taxonomy" id="2800327"/>
    <lineage>
        <taxon>Bacteria</taxon>
        <taxon>Pseudomonadati</taxon>
        <taxon>Pseudomonadota</taxon>
        <taxon>Alphaproteobacteria</taxon>
        <taxon>Hyphomicrobiales</taxon>
        <taxon>Aestuariivirgaceae</taxon>
        <taxon>Taklimakanibacter</taxon>
    </lineage>
</organism>
<proteinExistence type="predicted"/>
<gene>
    <name evidence="1" type="ORF">JHL16_18025</name>
</gene>
<sequence length="195" mass="21068">MSRSLERLYADRIGKQIGELIRRVEDAERRIANVARPGKVEEADYEKGLVKVKVGDLQSAWVPWRTRAGSQRLWDPPAVGEQVMLFSPSGEPGQGWADWGGFSNGFQQNHNKGGEYKLTLGASSIHITGQAIVIKQGGSTITITDGKIKQESDEIVADGECHFGGEGGVPAAMLGSIDSDGDTEVENLATKVFVQ</sequence>
<comment type="caution">
    <text evidence="1">The sequence shown here is derived from an EMBL/GenBank/DDBJ whole genome shotgun (WGS) entry which is preliminary data.</text>
</comment>
<reference evidence="1" key="1">
    <citation type="submission" date="2021-01" db="EMBL/GenBank/DDBJ databases">
        <authorList>
            <person name="Sun Q."/>
        </authorList>
    </citation>
    <scope>NUCLEOTIDE SEQUENCE</scope>
    <source>
        <strain evidence="1">YIM B02566</strain>
    </source>
</reference>
<keyword evidence="2" id="KW-1185">Reference proteome</keyword>
<protein>
    <submittedName>
        <fullName evidence="1">Phage baseplate assembly protein V</fullName>
    </submittedName>
</protein>
<dbReference type="EMBL" id="JAENHL010000007">
    <property type="protein sequence ID" value="MBK1868256.1"/>
    <property type="molecule type" value="Genomic_DNA"/>
</dbReference>
<name>A0ACC5R6F8_9HYPH</name>
<evidence type="ECO:0000313" key="2">
    <source>
        <dbReference type="Proteomes" id="UP000616151"/>
    </source>
</evidence>